<sequence>MRSAIHSAPDGPTNSSGNLMPQRRPSAEEHFWHNNSMTSLFFVFPASISLTPPVSLQLCSVICNEQELPDIVVSFYNWRCRLTFCGREQLFPHPPISFFSL</sequence>
<accession>A0ABV0WU17</accession>
<feature type="region of interest" description="Disordered" evidence="1">
    <location>
        <begin position="1"/>
        <end position="25"/>
    </location>
</feature>
<gene>
    <name evidence="2" type="ORF">XENORESO_001565</name>
</gene>
<dbReference type="EMBL" id="JAHRIM010070187">
    <property type="protein sequence ID" value="MEQ2272589.1"/>
    <property type="molecule type" value="Genomic_DNA"/>
</dbReference>
<name>A0ABV0WU17_9TELE</name>
<keyword evidence="3" id="KW-1185">Reference proteome</keyword>
<evidence type="ECO:0000256" key="1">
    <source>
        <dbReference type="SAM" id="MobiDB-lite"/>
    </source>
</evidence>
<reference evidence="2 3" key="1">
    <citation type="submission" date="2021-06" db="EMBL/GenBank/DDBJ databases">
        <authorList>
            <person name="Palmer J.M."/>
        </authorList>
    </citation>
    <scope>NUCLEOTIDE SEQUENCE [LARGE SCALE GENOMIC DNA]</scope>
    <source>
        <strain evidence="2 3">XR_2019</strain>
        <tissue evidence="2">Muscle</tissue>
    </source>
</reference>
<dbReference type="Proteomes" id="UP001444071">
    <property type="component" value="Unassembled WGS sequence"/>
</dbReference>
<protein>
    <submittedName>
        <fullName evidence="2">Uncharacterized protein</fullName>
    </submittedName>
</protein>
<evidence type="ECO:0000313" key="3">
    <source>
        <dbReference type="Proteomes" id="UP001444071"/>
    </source>
</evidence>
<proteinExistence type="predicted"/>
<comment type="caution">
    <text evidence="2">The sequence shown here is derived from an EMBL/GenBank/DDBJ whole genome shotgun (WGS) entry which is preliminary data.</text>
</comment>
<evidence type="ECO:0000313" key="2">
    <source>
        <dbReference type="EMBL" id="MEQ2272589.1"/>
    </source>
</evidence>
<organism evidence="2 3">
    <name type="scientific">Xenotaenia resolanae</name>
    <dbReference type="NCBI Taxonomy" id="208358"/>
    <lineage>
        <taxon>Eukaryota</taxon>
        <taxon>Metazoa</taxon>
        <taxon>Chordata</taxon>
        <taxon>Craniata</taxon>
        <taxon>Vertebrata</taxon>
        <taxon>Euteleostomi</taxon>
        <taxon>Actinopterygii</taxon>
        <taxon>Neopterygii</taxon>
        <taxon>Teleostei</taxon>
        <taxon>Neoteleostei</taxon>
        <taxon>Acanthomorphata</taxon>
        <taxon>Ovalentaria</taxon>
        <taxon>Atherinomorphae</taxon>
        <taxon>Cyprinodontiformes</taxon>
        <taxon>Goodeidae</taxon>
        <taxon>Xenotaenia</taxon>
    </lineage>
</organism>